<gene>
    <name evidence="1" type="ORF">FNV43_RR16386</name>
</gene>
<protein>
    <submittedName>
        <fullName evidence="1">Uncharacterized protein</fullName>
    </submittedName>
</protein>
<dbReference type="AlphaFoldDB" id="A0A8K0GYQ7"/>
<accession>A0A8K0GYQ7</accession>
<keyword evidence="2" id="KW-1185">Reference proteome</keyword>
<organism evidence="1 2">
    <name type="scientific">Rhamnella rubrinervis</name>
    <dbReference type="NCBI Taxonomy" id="2594499"/>
    <lineage>
        <taxon>Eukaryota</taxon>
        <taxon>Viridiplantae</taxon>
        <taxon>Streptophyta</taxon>
        <taxon>Embryophyta</taxon>
        <taxon>Tracheophyta</taxon>
        <taxon>Spermatophyta</taxon>
        <taxon>Magnoliopsida</taxon>
        <taxon>eudicotyledons</taxon>
        <taxon>Gunneridae</taxon>
        <taxon>Pentapetalae</taxon>
        <taxon>rosids</taxon>
        <taxon>fabids</taxon>
        <taxon>Rosales</taxon>
        <taxon>Rhamnaceae</taxon>
        <taxon>rhamnoid group</taxon>
        <taxon>Rhamneae</taxon>
        <taxon>Rhamnella</taxon>
    </lineage>
</organism>
<dbReference type="Proteomes" id="UP000796880">
    <property type="component" value="Unassembled WGS sequence"/>
</dbReference>
<proteinExistence type="predicted"/>
<reference evidence="1" key="1">
    <citation type="submission" date="2020-03" db="EMBL/GenBank/DDBJ databases">
        <title>A high-quality chromosome-level genome assembly of a woody plant with both climbing and erect habits, Rhamnella rubrinervis.</title>
        <authorList>
            <person name="Lu Z."/>
            <person name="Yang Y."/>
            <person name="Zhu X."/>
            <person name="Sun Y."/>
        </authorList>
    </citation>
    <scope>NUCLEOTIDE SEQUENCE</scope>
    <source>
        <strain evidence="1">BYM</strain>
        <tissue evidence="1">Leaf</tissue>
    </source>
</reference>
<name>A0A8K0GYQ7_9ROSA</name>
<evidence type="ECO:0000313" key="1">
    <source>
        <dbReference type="EMBL" id="KAF3442470.1"/>
    </source>
</evidence>
<dbReference type="EMBL" id="VOIH02000007">
    <property type="protein sequence ID" value="KAF3442470.1"/>
    <property type="molecule type" value="Genomic_DNA"/>
</dbReference>
<sequence length="127" mass="14247">MSSNHTLPNQTNTATSRLLGASISCKLSLPQSHDYVCVDMVELWPDSCCKGDLSLNMTRLEGGEREVVDDWKPSEDELCNNMVMISVYGMGAWGILICFLKDADKSWELFCNDQLCSLLFMKIVTEN</sequence>
<evidence type="ECO:0000313" key="2">
    <source>
        <dbReference type="Proteomes" id="UP000796880"/>
    </source>
</evidence>
<comment type="caution">
    <text evidence="1">The sequence shown here is derived from an EMBL/GenBank/DDBJ whole genome shotgun (WGS) entry which is preliminary data.</text>
</comment>